<dbReference type="AlphaFoldDB" id="A0A6A4I0Y6"/>
<proteinExistence type="predicted"/>
<protein>
    <submittedName>
        <fullName evidence="1">Uncharacterized protein</fullName>
    </submittedName>
</protein>
<organism evidence="1 2">
    <name type="scientific">Gymnopus androsaceus JB14</name>
    <dbReference type="NCBI Taxonomy" id="1447944"/>
    <lineage>
        <taxon>Eukaryota</taxon>
        <taxon>Fungi</taxon>
        <taxon>Dikarya</taxon>
        <taxon>Basidiomycota</taxon>
        <taxon>Agaricomycotina</taxon>
        <taxon>Agaricomycetes</taxon>
        <taxon>Agaricomycetidae</taxon>
        <taxon>Agaricales</taxon>
        <taxon>Marasmiineae</taxon>
        <taxon>Omphalotaceae</taxon>
        <taxon>Gymnopus</taxon>
    </lineage>
</organism>
<keyword evidence="2" id="KW-1185">Reference proteome</keyword>
<dbReference type="EMBL" id="ML769428">
    <property type="protein sequence ID" value="KAE9403098.1"/>
    <property type="molecule type" value="Genomic_DNA"/>
</dbReference>
<reference evidence="1" key="1">
    <citation type="journal article" date="2019" name="Environ. Microbiol.">
        <title>Fungal ecological strategies reflected in gene transcription - a case study of two litter decomposers.</title>
        <authorList>
            <person name="Barbi F."/>
            <person name="Kohler A."/>
            <person name="Barry K."/>
            <person name="Baskaran P."/>
            <person name="Daum C."/>
            <person name="Fauchery L."/>
            <person name="Ihrmark K."/>
            <person name="Kuo A."/>
            <person name="LaButti K."/>
            <person name="Lipzen A."/>
            <person name="Morin E."/>
            <person name="Grigoriev I.V."/>
            <person name="Henrissat B."/>
            <person name="Lindahl B."/>
            <person name="Martin F."/>
        </authorList>
    </citation>
    <scope>NUCLEOTIDE SEQUENCE</scope>
    <source>
        <strain evidence="1">JB14</strain>
    </source>
</reference>
<evidence type="ECO:0000313" key="2">
    <source>
        <dbReference type="Proteomes" id="UP000799118"/>
    </source>
</evidence>
<name>A0A6A4I0Y6_9AGAR</name>
<accession>A0A6A4I0Y6</accession>
<evidence type="ECO:0000313" key="1">
    <source>
        <dbReference type="EMBL" id="KAE9403098.1"/>
    </source>
</evidence>
<dbReference type="Proteomes" id="UP000799118">
    <property type="component" value="Unassembled WGS sequence"/>
</dbReference>
<gene>
    <name evidence="1" type="ORF">BT96DRAFT_990557</name>
</gene>
<dbReference type="OrthoDB" id="68611at2759"/>
<sequence length="154" mass="17380">MLRFESTSNHAVMRLYRKSDLFQLSGFQAHDRDSLPSTPTSARERPNTVLSMAKSDNAKSAEIWFGNIYSRLLPPYLPPAEESRQQLVHAIRKLEVVRNRNVKGRSSCCFFAYAMAMKGVTQELQSLGRVLQDAFGVISQSADEFDTTILFSSL</sequence>